<evidence type="ECO:0000313" key="8">
    <source>
        <dbReference type="Proteomes" id="UP000636479"/>
    </source>
</evidence>
<dbReference type="GO" id="GO:0005524">
    <property type="term" value="F:ATP binding"/>
    <property type="evidence" value="ECO:0007669"/>
    <property type="project" value="UniProtKB-KW"/>
</dbReference>
<proteinExistence type="predicted"/>
<dbReference type="InterPro" id="IPR051175">
    <property type="entry name" value="CLK_kinases"/>
</dbReference>
<gene>
    <name evidence="7" type="ORF">MIND_00525000</name>
</gene>
<dbReference type="Gene3D" id="1.10.510.10">
    <property type="entry name" value="Transferase(Phosphotransferase) domain 1"/>
    <property type="match status" value="1"/>
</dbReference>
<dbReference type="InterPro" id="IPR000719">
    <property type="entry name" value="Prot_kinase_dom"/>
</dbReference>
<dbReference type="Proteomes" id="UP000636479">
    <property type="component" value="Unassembled WGS sequence"/>
</dbReference>
<dbReference type="RefSeq" id="XP_037222329.1">
    <property type="nucleotide sequence ID" value="XM_037362037.1"/>
</dbReference>
<reference evidence="7" key="1">
    <citation type="submission" date="2020-05" db="EMBL/GenBank/DDBJ databases">
        <title>Mycena genomes resolve the evolution of fungal bioluminescence.</title>
        <authorList>
            <person name="Tsai I.J."/>
        </authorList>
    </citation>
    <scope>NUCLEOTIDE SEQUENCE</scope>
    <source>
        <strain evidence="7">171206Taipei</strain>
    </source>
</reference>
<organism evidence="7 8">
    <name type="scientific">Mycena indigotica</name>
    <dbReference type="NCBI Taxonomy" id="2126181"/>
    <lineage>
        <taxon>Eukaryota</taxon>
        <taxon>Fungi</taxon>
        <taxon>Dikarya</taxon>
        <taxon>Basidiomycota</taxon>
        <taxon>Agaricomycotina</taxon>
        <taxon>Agaricomycetes</taxon>
        <taxon>Agaricomycetidae</taxon>
        <taxon>Agaricales</taxon>
        <taxon>Marasmiineae</taxon>
        <taxon>Mycenaceae</taxon>
        <taxon>Mycena</taxon>
    </lineage>
</organism>
<keyword evidence="2" id="KW-0808">Transferase</keyword>
<dbReference type="GO" id="GO:0043484">
    <property type="term" value="P:regulation of RNA splicing"/>
    <property type="evidence" value="ECO:0007669"/>
    <property type="project" value="TreeGrafter"/>
</dbReference>
<dbReference type="GO" id="GO:0004674">
    <property type="term" value="F:protein serine/threonine kinase activity"/>
    <property type="evidence" value="ECO:0007669"/>
    <property type="project" value="UniProtKB-KW"/>
</dbReference>
<dbReference type="PANTHER" id="PTHR45646">
    <property type="entry name" value="SERINE/THREONINE-PROTEIN KINASE DOA-RELATED"/>
    <property type="match status" value="1"/>
</dbReference>
<dbReference type="Gene3D" id="3.30.200.20">
    <property type="entry name" value="Phosphorylase Kinase, domain 1"/>
    <property type="match status" value="1"/>
</dbReference>
<dbReference type="InterPro" id="IPR011009">
    <property type="entry name" value="Kinase-like_dom_sf"/>
</dbReference>
<evidence type="ECO:0000256" key="2">
    <source>
        <dbReference type="ARBA" id="ARBA00022679"/>
    </source>
</evidence>
<keyword evidence="5" id="KW-0067">ATP-binding</keyword>
<protein>
    <submittedName>
        <fullName evidence="7">Protein kinase</fullName>
    </submittedName>
</protein>
<sequence length="317" mass="35439">MNNRNTVHHGPNGAHLCIVQEFLGPSFALDIERNCGSSYLPESTSSRLVGQLILAVTYLHKRGIAHGDLHAGNLLLCLPSSLDPDLDLTTVISNDWMLPSEPSPHKPRYLIVPISRRLRTPLFQACMATPSIKLCDFSESYMTDMADPPPLASPGFLLPPEGIFGELPHATLASDIWAVAVAIYQVLTSGCLLFYETDGTVLERMVCTLGKFPEPLWSEWADRAESFDEEGNPITDTCPKSSLRRKAKGWTSDEHKLSALAAMFETMLRYDAERRSPAGDLLQSEWMTKYCRPYMCDDVILPTERVKLINNVTYRTY</sequence>
<dbReference type="PROSITE" id="PS50011">
    <property type="entry name" value="PROTEIN_KINASE_DOM"/>
    <property type="match status" value="1"/>
</dbReference>
<comment type="caution">
    <text evidence="7">The sequence shown here is derived from an EMBL/GenBank/DDBJ whole genome shotgun (WGS) entry which is preliminary data.</text>
</comment>
<evidence type="ECO:0000259" key="6">
    <source>
        <dbReference type="PROSITE" id="PS50011"/>
    </source>
</evidence>
<dbReference type="AlphaFoldDB" id="A0A8H6SW43"/>
<evidence type="ECO:0000256" key="4">
    <source>
        <dbReference type="ARBA" id="ARBA00022777"/>
    </source>
</evidence>
<keyword evidence="4 7" id="KW-0418">Kinase</keyword>
<accession>A0A8H6SW43</accession>
<evidence type="ECO:0000256" key="3">
    <source>
        <dbReference type="ARBA" id="ARBA00022741"/>
    </source>
</evidence>
<keyword evidence="1" id="KW-0723">Serine/threonine-protein kinase</keyword>
<keyword evidence="3" id="KW-0547">Nucleotide-binding</keyword>
<dbReference type="OrthoDB" id="5979581at2759"/>
<dbReference type="SMART" id="SM00220">
    <property type="entry name" value="S_TKc"/>
    <property type="match status" value="1"/>
</dbReference>
<dbReference type="GO" id="GO:0005634">
    <property type="term" value="C:nucleus"/>
    <property type="evidence" value="ECO:0007669"/>
    <property type="project" value="TreeGrafter"/>
</dbReference>
<evidence type="ECO:0000256" key="1">
    <source>
        <dbReference type="ARBA" id="ARBA00022527"/>
    </source>
</evidence>
<dbReference type="SUPFAM" id="SSF56112">
    <property type="entry name" value="Protein kinase-like (PK-like)"/>
    <property type="match status" value="1"/>
</dbReference>
<dbReference type="PANTHER" id="PTHR45646:SF11">
    <property type="entry name" value="SERINE_THREONINE-PROTEIN KINASE DOA"/>
    <property type="match status" value="1"/>
</dbReference>
<dbReference type="EMBL" id="JACAZF010000004">
    <property type="protein sequence ID" value="KAF7307310.1"/>
    <property type="molecule type" value="Genomic_DNA"/>
</dbReference>
<evidence type="ECO:0000313" key="7">
    <source>
        <dbReference type="EMBL" id="KAF7307310.1"/>
    </source>
</evidence>
<keyword evidence="8" id="KW-1185">Reference proteome</keyword>
<name>A0A8H6SW43_9AGAR</name>
<feature type="domain" description="Protein kinase" evidence="6">
    <location>
        <begin position="1"/>
        <end position="287"/>
    </location>
</feature>
<evidence type="ECO:0000256" key="5">
    <source>
        <dbReference type="ARBA" id="ARBA00022840"/>
    </source>
</evidence>
<dbReference type="GeneID" id="59344553"/>